<dbReference type="OrthoDB" id="7668649at2759"/>
<dbReference type="AlphaFoldDB" id="A0A6G0T4D7"/>
<reference evidence="6 7" key="1">
    <citation type="submission" date="2019-08" db="EMBL/GenBank/DDBJ databases">
        <title>The genome of the soybean aphid Biotype 1, its phylome, world population structure and adaptation to the North American continent.</title>
        <authorList>
            <person name="Giordano R."/>
            <person name="Donthu R.K."/>
            <person name="Hernandez A.G."/>
            <person name="Wright C.L."/>
            <person name="Zimin A.V."/>
        </authorList>
    </citation>
    <scope>NUCLEOTIDE SEQUENCE [LARGE SCALE GENOMIC DNA]</scope>
    <source>
        <tissue evidence="6">Whole aphids</tissue>
    </source>
</reference>
<sequence length="603" mass="64600">MNSRSGGPSDLIDGCGRVQPLMNNILAPNAVGNKQSNTTSGNMDDQQQSQIFVFSTSLANKSAESVLAGQYPNIIAYHCTQLQTKKFLEANKLHHRGSLGMDGLAHYHGMSDMMTMSGPNKCQPSKMDFMSSFGRPPKAVPSSLDGQNSQASMMPTLDFDDSIGNRNLPQGATLHHSLTGVQVPDENLTPQQRQHREEQQATLLKLKQVLFPENSNNAGEPSQQQPPVTLSSSSIGGPLDNCSGSGVRDNLKPSIEDDLDVDVVVTAARVTRSAGGFTLPPRTPTSSSFDRPKSIFDNENGKKKDGGCCGPPPSYHQTVARSTSIPIVSVPICSPNSPLAGNDTVVTNSNSLLPFHTCSALNSPAGGQPSPSMSAVVVRSLGSNGSRQESSNPSTPVHRRVSSSQKNMDMIMTDMKSYNIVHPGDKSLKPSADAAATVAANLQTSQHQSMKNVDPISSLAQMNQQLANNLASGGLWCPLSPKLSLIMLQQQYQRQLRQRLMPRIPPRDGPGVLLYGGTSIQVKPSAPNTIKYLPNNSRGTPLPPQNPQQQQKSDLDILQKFSGRPGNGGNPLSSLDEKVPSHNLQYFPNSSGGGYNTSIHKEN</sequence>
<dbReference type="Pfam" id="PF11502">
    <property type="entry name" value="BCL9"/>
    <property type="match status" value="1"/>
</dbReference>
<evidence type="ECO:0000256" key="1">
    <source>
        <dbReference type="ARBA" id="ARBA00004123"/>
    </source>
</evidence>
<protein>
    <recommendedName>
        <fullName evidence="5">B-cell lymphoma 9 beta-catenin binding domain-containing protein</fullName>
    </recommendedName>
</protein>
<feature type="compositionally biased region" description="Polar residues" evidence="4">
    <location>
        <begin position="381"/>
        <end position="395"/>
    </location>
</feature>
<comment type="similarity">
    <text evidence="2">Belongs to the BCL9 family.</text>
</comment>
<feature type="compositionally biased region" description="Polar residues" evidence="4">
    <location>
        <begin position="213"/>
        <end position="235"/>
    </location>
</feature>
<feature type="region of interest" description="Disordered" evidence="4">
    <location>
        <begin position="525"/>
        <end position="603"/>
    </location>
</feature>
<dbReference type="Proteomes" id="UP000475862">
    <property type="component" value="Unassembled WGS sequence"/>
</dbReference>
<feature type="compositionally biased region" description="Polar residues" evidence="4">
    <location>
        <begin position="525"/>
        <end position="539"/>
    </location>
</feature>
<feature type="domain" description="B-cell lymphoma 9 beta-catenin binding" evidence="5">
    <location>
        <begin position="187"/>
        <end position="225"/>
    </location>
</feature>
<organism evidence="6 7">
    <name type="scientific">Aphis glycines</name>
    <name type="common">Soybean aphid</name>
    <dbReference type="NCBI Taxonomy" id="307491"/>
    <lineage>
        <taxon>Eukaryota</taxon>
        <taxon>Metazoa</taxon>
        <taxon>Ecdysozoa</taxon>
        <taxon>Arthropoda</taxon>
        <taxon>Hexapoda</taxon>
        <taxon>Insecta</taxon>
        <taxon>Pterygota</taxon>
        <taxon>Neoptera</taxon>
        <taxon>Paraneoptera</taxon>
        <taxon>Hemiptera</taxon>
        <taxon>Sternorrhyncha</taxon>
        <taxon>Aphidomorpha</taxon>
        <taxon>Aphidoidea</taxon>
        <taxon>Aphididae</taxon>
        <taxon>Aphidini</taxon>
        <taxon>Aphis</taxon>
        <taxon>Aphis</taxon>
    </lineage>
</organism>
<evidence type="ECO:0000256" key="4">
    <source>
        <dbReference type="SAM" id="MobiDB-lite"/>
    </source>
</evidence>
<dbReference type="EMBL" id="VYZN01000059">
    <property type="protein sequence ID" value="KAE9525600.1"/>
    <property type="molecule type" value="Genomic_DNA"/>
</dbReference>
<evidence type="ECO:0000313" key="7">
    <source>
        <dbReference type="Proteomes" id="UP000475862"/>
    </source>
</evidence>
<keyword evidence="3" id="KW-0539">Nucleus</keyword>
<feature type="region of interest" description="Disordered" evidence="4">
    <location>
        <begin position="380"/>
        <end position="403"/>
    </location>
</feature>
<name>A0A6G0T4D7_APHGL</name>
<evidence type="ECO:0000313" key="6">
    <source>
        <dbReference type="EMBL" id="KAE9525600.1"/>
    </source>
</evidence>
<accession>A0A6G0T4D7</accession>
<evidence type="ECO:0000256" key="2">
    <source>
        <dbReference type="ARBA" id="ARBA00009200"/>
    </source>
</evidence>
<keyword evidence="7" id="KW-1185">Reference proteome</keyword>
<feature type="region of interest" description="Disordered" evidence="4">
    <location>
        <begin position="213"/>
        <end position="253"/>
    </location>
</feature>
<dbReference type="GO" id="GO:0005634">
    <property type="term" value="C:nucleus"/>
    <property type="evidence" value="ECO:0007669"/>
    <property type="project" value="UniProtKB-SubCell"/>
</dbReference>
<comment type="caution">
    <text evidence="6">The sequence shown here is derived from an EMBL/GenBank/DDBJ whole genome shotgun (WGS) entry which is preliminary data.</text>
</comment>
<evidence type="ECO:0000259" key="5">
    <source>
        <dbReference type="Pfam" id="PF11502"/>
    </source>
</evidence>
<proteinExistence type="inferred from homology"/>
<dbReference type="InterPro" id="IPR024670">
    <property type="entry name" value="BCL9_beta-catenin-bd_dom"/>
</dbReference>
<evidence type="ECO:0000256" key="3">
    <source>
        <dbReference type="ARBA" id="ARBA00023242"/>
    </source>
</evidence>
<gene>
    <name evidence="6" type="ORF">AGLY_014127</name>
</gene>
<comment type="subcellular location">
    <subcellularLocation>
        <location evidence="1">Nucleus</location>
    </subcellularLocation>
</comment>